<feature type="transmembrane region" description="Helical" evidence="6">
    <location>
        <begin position="89"/>
        <end position="113"/>
    </location>
</feature>
<comment type="similarity">
    <text evidence="2">Belongs to the DsbD family.</text>
</comment>
<evidence type="ECO:0000259" key="7">
    <source>
        <dbReference type="Pfam" id="PF02683"/>
    </source>
</evidence>
<dbReference type="Pfam" id="PF02683">
    <property type="entry name" value="DsbD_TM"/>
    <property type="match status" value="1"/>
</dbReference>
<dbReference type="InterPro" id="IPR003834">
    <property type="entry name" value="Cyt_c_assmbl_TM_dom"/>
</dbReference>
<comment type="caution">
    <text evidence="8">The sequence shown here is derived from an EMBL/GenBank/DDBJ whole genome shotgun (WGS) entry which is preliminary data.</text>
</comment>
<dbReference type="OrthoDB" id="121818at2157"/>
<protein>
    <submittedName>
        <fullName evidence="8">Cytochrome c biogenesis protein</fullName>
    </submittedName>
</protein>
<evidence type="ECO:0000256" key="5">
    <source>
        <dbReference type="ARBA" id="ARBA00023136"/>
    </source>
</evidence>
<comment type="subcellular location">
    <subcellularLocation>
        <location evidence="1">Membrane</location>
        <topology evidence="1">Multi-pass membrane protein</topology>
    </subcellularLocation>
</comment>
<evidence type="ECO:0000256" key="1">
    <source>
        <dbReference type="ARBA" id="ARBA00004141"/>
    </source>
</evidence>
<reference evidence="8 9" key="1">
    <citation type="journal article" date="2013" name="Nature">
        <title>Anaerobic oxidation of methane coupled to nitrate reduction in a novel archaeal lineage.</title>
        <authorList>
            <person name="Haroon M.F."/>
            <person name="Hu S."/>
            <person name="Shi Y."/>
            <person name="Imelfort M."/>
            <person name="Keller J."/>
            <person name="Hugenholtz P."/>
            <person name="Yuan Z."/>
            <person name="Tyson G.W."/>
        </authorList>
    </citation>
    <scope>NUCLEOTIDE SEQUENCE [LARGE SCALE GENOMIC DNA]</scope>
    <source>
        <strain evidence="8 9">ANME-2d</strain>
    </source>
</reference>
<proteinExistence type="inferred from homology"/>
<organism evidence="8 9">
    <name type="scientific">Candidatus Methanoperedens nitratireducens</name>
    <dbReference type="NCBI Taxonomy" id="1392998"/>
    <lineage>
        <taxon>Archaea</taxon>
        <taxon>Methanobacteriati</taxon>
        <taxon>Methanobacteriota</taxon>
        <taxon>Stenosarchaea group</taxon>
        <taxon>Methanomicrobia</taxon>
        <taxon>Methanosarcinales</taxon>
        <taxon>ANME-2 cluster</taxon>
        <taxon>Candidatus Methanoperedentaceae</taxon>
        <taxon>Candidatus Methanoperedens</taxon>
    </lineage>
</organism>
<dbReference type="InterPro" id="IPR051790">
    <property type="entry name" value="Cytochrome_c-biogenesis_DsbD"/>
</dbReference>
<evidence type="ECO:0000256" key="6">
    <source>
        <dbReference type="SAM" id="Phobius"/>
    </source>
</evidence>
<dbReference type="GO" id="GO:0017004">
    <property type="term" value="P:cytochrome complex assembly"/>
    <property type="evidence" value="ECO:0007669"/>
    <property type="project" value="InterPro"/>
</dbReference>
<keyword evidence="5 6" id="KW-0472">Membrane</keyword>
<name>A0A062V5R7_9EURY</name>
<evidence type="ECO:0000313" key="8">
    <source>
        <dbReference type="EMBL" id="KCZ70755.1"/>
    </source>
</evidence>
<feature type="transmembrane region" description="Helical" evidence="6">
    <location>
        <begin position="55"/>
        <end position="77"/>
    </location>
</feature>
<feature type="transmembrane region" description="Helical" evidence="6">
    <location>
        <begin position="134"/>
        <end position="158"/>
    </location>
</feature>
<dbReference type="AlphaFoldDB" id="A0A062V5R7"/>
<dbReference type="PANTHER" id="PTHR31272:SF9">
    <property type="entry name" value="BLL1027 PROTEIN"/>
    <property type="match status" value="1"/>
</dbReference>
<feature type="transmembrane region" description="Helical" evidence="6">
    <location>
        <begin position="212"/>
        <end position="230"/>
    </location>
</feature>
<accession>A0A062V5R7</accession>
<sequence length="231" mass="24880">MAIDPQTLTLPLVITAGLIDGFNPCAFAVLLLFITFTMGMLQMQTNYRFGLWRTGLIYISGIFITYVLIGVGFLGAISFFSTTHAVGKAAAFVSMILGVVVMKDYFIPGGFGLSIPKRMHTPINNWIKRTSAPGVFGAGVLVGLCTVPCSGGIYLAVLGLLALQSTLAQGILYLLLYNLMLIMPLVAVLLASSNRVVVDKMVAWQSRNSTRVKLVMGSFMIAMGFVILVII</sequence>
<dbReference type="RefSeq" id="WP_048092627.1">
    <property type="nucleotide sequence ID" value="NZ_JMIY01000007.1"/>
</dbReference>
<dbReference type="PANTHER" id="PTHR31272">
    <property type="entry name" value="CYTOCHROME C-TYPE BIOGENESIS PROTEIN HI_1454-RELATED"/>
    <property type="match status" value="1"/>
</dbReference>
<feature type="transmembrane region" description="Helical" evidence="6">
    <location>
        <begin position="12"/>
        <end position="34"/>
    </location>
</feature>
<evidence type="ECO:0000313" key="9">
    <source>
        <dbReference type="Proteomes" id="UP000027153"/>
    </source>
</evidence>
<dbReference type="GO" id="GO:0016020">
    <property type="term" value="C:membrane"/>
    <property type="evidence" value="ECO:0007669"/>
    <property type="project" value="UniProtKB-SubCell"/>
</dbReference>
<feature type="domain" description="Cytochrome C biogenesis protein transmembrane" evidence="7">
    <location>
        <begin position="8"/>
        <end position="228"/>
    </location>
</feature>
<evidence type="ECO:0000256" key="3">
    <source>
        <dbReference type="ARBA" id="ARBA00022692"/>
    </source>
</evidence>
<evidence type="ECO:0000256" key="2">
    <source>
        <dbReference type="ARBA" id="ARBA00006143"/>
    </source>
</evidence>
<gene>
    <name evidence="8" type="ORF">ANME2D_02780</name>
</gene>
<keyword evidence="4 6" id="KW-1133">Transmembrane helix</keyword>
<keyword evidence="3 6" id="KW-0812">Transmembrane</keyword>
<feature type="transmembrane region" description="Helical" evidence="6">
    <location>
        <begin position="170"/>
        <end position="191"/>
    </location>
</feature>
<dbReference type="EMBL" id="JMIY01000007">
    <property type="protein sequence ID" value="KCZ70755.1"/>
    <property type="molecule type" value="Genomic_DNA"/>
</dbReference>
<dbReference type="Proteomes" id="UP000027153">
    <property type="component" value="Unassembled WGS sequence"/>
</dbReference>
<keyword evidence="9" id="KW-1185">Reference proteome</keyword>
<evidence type="ECO:0000256" key="4">
    <source>
        <dbReference type="ARBA" id="ARBA00022989"/>
    </source>
</evidence>